<feature type="region of interest" description="Disordered" evidence="7">
    <location>
        <begin position="208"/>
        <end position="265"/>
    </location>
</feature>
<feature type="domain" description="TPX2 C-terminal" evidence="8">
    <location>
        <begin position="269"/>
        <end position="343"/>
    </location>
</feature>
<dbReference type="OMA" id="CKNDMEL"/>
<dbReference type="Proteomes" id="UP000655225">
    <property type="component" value="Unassembled WGS sequence"/>
</dbReference>
<sequence>MDSEKGAAFEQESGVIEKTLPMEGLVLNANKENKGVDVSQMNGISEDLTIVEGLNSSEVEIEASVAVSESKSSKFSKIPGASRGDGLKNSRTPKNQPSSKGQTPFSRNHKLTLSQSLSFPSRRGFLTNDMKNSIDAKPVKTDAKHSTSNGMEADAVVSNGSITSFSRLNHSNRRASTGLNSTEANLNGGGISARRTSLASLPNNIRRSVSGKFGSPNPTVNGPPSQVSLSHDQNSRPVKTVLPIKEDDDSHSTTSNTTCGLRRSSGIGFSFRSEERAEKRKEFFSKLEEKIQAKEVERTNLLAKSKESQEEEIKQLRKSLTFKATPIPSFYKEPPPKVEIKKIPTTRAISPKFGRHKNSITTTENSSEGGGSCCSPRPSLDQSKSTKGFQGNGNGDYVASKKPTRRSLSKLPSQKLVATMTRGKDFKAKSEITQSEYENQEAWTGETTMNQNKFVNSPEIESRIDLKSDNNPVEEDETIANFPDAEITTDEVSIRG</sequence>
<feature type="compositionally biased region" description="Polar residues" evidence="7">
    <location>
        <begin position="380"/>
        <end position="389"/>
    </location>
</feature>
<evidence type="ECO:0000256" key="1">
    <source>
        <dbReference type="ARBA" id="ARBA00004245"/>
    </source>
</evidence>
<reference evidence="9 10" key="1">
    <citation type="submission" date="2020-04" db="EMBL/GenBank/DDBJ databases">
        <title>Plant Genome Project.</title>
        <authorList>
            <person name="Zhang R.-G."/>
        </authorList>
    </citation>
    <scope>NUCLEOTIDE SEQUENCE [LARGE SCALE GENOMIC DNA]</scope>
    <source>
        <strain evidence="9">YNK0</strain>
        <tissue evidence="9">Leaf</tissue>
    </source>
</reference>
<feature type="compositionally biased region" description="Basic and acidic residues" evidence="7">
    <location>
        <begin position="132"/>
        <end position="145"/>
    </location>
</feature>
<dbReference type="EMBL" id="JABCRI010000012">
    <property type="protein sequence ID" value="KAF8396346.1"/>
    <property type="molecule type" value="Genomic_DNA"/>
</dbReference>
<feature type="coiled-coil region" evidence="6">
    <location>
        <begin position="284"/>
        <end position="311"/>
    </location>
</feature>
<dbReference type="InterPro" id="IPR044833">
    <property type="entry name" value="WDL5/6"/>
</dbReference>
<feature type="compositionally biased region" description="Low complexity" evidence="7">
    <location>
        <begin position="252"/>
        <end position="265"/>
    </location>
</feature>
<dbReference type="OrthoDB" id="1939285at2759"/>
<dbReference type="PANTHER" id="PTHR31358:SF30">
    <property type="entry name" value="PROTEIN WVD2-LIKE 4"/>
    <property type="match status" value="1"/>
</dbReference>
<evidence type="ECO:0000256" key="7">
    <source>
        <dbReference type="SAM" id="MobiDB-lite"/>
    </source>
</evidence>
<dbReference type="AlphaFoldDB" id="A0A835DAU5"/>
<evidence type="ECO:0000259" key="8">
    <source>
        <dbReference type="Pfam" id="PF06886"/>
    </source>
</evidence>
<dbReference type="Pfam" id="PF06886">
    <property type="entry name" value="TPX2"/>
    <property type="match status" value="1"/>
</dbReference>
<comment type="similarity">
    <text evidence="2">Belongs to the TPX2 family.</text>
</comment>
<evidence type="ECO:0000256" key="5">
    <source>
        <dbReference type="ARBA" id="ARBA00023212"/>
    </source>
</evidence>
<keyword evidence="10" id="KW-1185">Reference proteome</keyword>
<evidence type="ECO:0000256" key="2">
    <source>
        <dbReference type="ARBA" id="ARBA00005885"/>
    </source>
</evidence>
<dbReference type="PANTHER" id="PTHR31358">
    <property type="entry name" value="PROTEIN WVD2-LIKE 4"/>
    <property type="match status" value="1"/>
</dbReference>
<feature type="compositionally biased region" description="Polar residues" evidence="7">
    <location>
        <begin position="89"/>
        <end position="119"/>
    </location>
</feature>
<protein>
    <recommendedName>
        <fullName evidence="8">TPX2 C-terminal domain-containing protein</fullName>
    </recommendedName>
</protein>
<keyword evidence="6" id="KW-0175">Coiled coil</keyword>
<feature type="compositionally biased region" description="Low complexity" evidence="7">
    <location>
        <begin position="65"/>
        <end position="78"/>
    </location>
</feature>
<feature type="compositionally biased region" description="Polar residues" evidence="7">
    <location>
        <begin position="431"/>
        <end position="451"/>
    </location>
</feature>
<evidence type="ECO:0000313" key="10">
    <source>
        <dbReference type="Proteomes" id="UP000655225"/>
    </source>
</evidence>
<keyword evidence="4" id="KW-0493">Microtubule</keyword>
<evidence type="ECO:0000313" key="9">
    <source>
        <dbReference type="EMBL" id="KAF8396346.1"/>
    </source>
</evidence>
<dbReference type="GO" id="GO:0005874">
    <property type="term" value="C:microtubule"/>
    <property type="evidence" value="ECO:0007669"/>
    <property type="project" value="UniProtKB-KW"/>
</dbReference>
<evidence type="ECO:0000256" key="3">
    <source>
        <dbReference type="ARBA" id="ARBA00022490"/>
    </source>
</evidence>
<comment type="caution">
    <text evidence="9">The sequence shown here is derived from an EMBL/GenBank/DDBJ whole genome shotgun (WGS) entry which is preliminary data.</text>
</comment>
<evidence type="ECO:0000256" key="6">
    <source>
        <dbReference type="SAM" id="Coils"/>
    </source>
</evidence>
<keyword evidence="5" id="KW-0206">Cytoskeleton</keyword>
<feature type="region of interest" description="Disordered" evidence="7">
    <location>
        <begin position="65"/>
        <end position="152"/>
    </location>
</feature>
<accession>A0A835DAU5</accession>
<keyword evidence="3" id="KW-0963">Cytoplasm</keyword>
<evidence type="ECO:0000256" key="4">
    <source>
        <dbReference type="ARBA" id="ARBA00022701"/>
    </source>
</evidence>
<organism evidence="9 10">
    <name type="scientific">Tetracentron sinense</name>
    <name type="common">Spur-leaf</name>
    <dbReference type="NCBI Taxonomy" id="13715"/>
    <lineage>
        <taxon>Eukaryota</taxon>
        <taxon>Viridiplantae</taxon>
        <taxon>Streptophyta</taxon>
        <taxon>Embryophyta</taxon>
        <taxon>Tracheophyta</taxon>
        <taxon>Spermatophyta</taxon>
        <taxon>Magnoliopsida</taxon>
        <taxon>Trochodendrales</taxon>
        <taxon>Trochodendraceae</taxon>
        <taxon>Tetracentron</taxon>
    </lineage>
</organism>
<feature type="region of interest" description="Disordered" evidence="7">
    <location>
        <begin position="356"/>
        <end position="451"/>
    </location>
</feature>
<proteinExistence type="inferred from homology"/>
<gene>
    <name evidence="9" type="ORF">HHK36_017963</name>
</gene>
<dbReference type="GO" id="GO:0008017">
    <property type="term" value="F:microtubule binding"/>
    <property type="evidence" value="ECO:0007669"/>
    <property type="project" value="InterPro"/>
</dbReference>
<comment type="subcellular location">
    <subcellularLocation>
        <location evidence="1">Cytoplasm</location>
        <location evidence="1">Cytoskeleton</location>
    </subcellularLocation>
</comment>
<name>A0A835DAU5_TETSI</name>
<feature type="compositionally biased region" description="Polar residues" evidence="7">
    <location>
        <begin position="216"/>
        <end position="237"/>
    </location>
</feature>
<dbReference type="InterPro" id="IPR027329">
    <property type="entry name" value="TPX2_C"/>
</dbReference>